<dbReference type="PANTHER" id="PTHR37827:SF1">
    <property type="entry name" value="HNH DOMAIN-CONTAINING PROTEIN"/>
    <property type="match status" value="1"/>
</dbReference>
<feature type="compositionally biased region" description="Basic residues" evidence="1">
    <location>
        <begin position="414"/>
        <end position="433"/>
    </location>
</feature>
<gene>
    <name evidence="2" type="ORF">PISL3812_02392</name>
</gene>
<feature type="compositionally biased region" description="Basic residues" evidence="1">
    <location>
        <begin position="28"/>
        <end position="38"/>
    </location>
</feature>
<accession>A0A0U1LQ45</accession>
<evidence type="ECO:0000313" key="3">
    <source>
        <dbReference type="Proteomes" id="UP000054383"/>
    </source>
</evidence>
<evidence type="ECO:0000313" key="2">
    <source>
        <dbReference type="EMBL" id="CRG85292.1"/>
    </source>
</evidence>
<dbReference type="OrthoDB" id="4850648at2759"/>
<feature type="compositionally biased region" description="Low complexity" evidence="1">
    <location>
        <begin position="434"/>
        <end position="457"/>
    </location>
</feature>
<reference evidence="2 3" key="1">
    <citation type="submission" date="2015-04" db="EMBL/GenBank/DDBJ databases">
        <authorList>
            <person name="Syromyatnikov M.Y."/>
            <person name="Popov V.N."/>
        </authorList>
    </citation>
    <scope>NUCLEOTIDE SEQUENCE [LARGE SCALE GENOMIC DNA]</scope>
    <source>
        <strain evidence="2">WF-38-12</strain>
    </source>
</reference>
<dbReference type="STRING" id="28573.A0A0U1LQ45"/>
<dbReference type="Proteomes" id="UP000054383">
    <property type="component" value="Unassembled WGS sequence"/>
</dbReference>
<feature type="compositionally biased region" description="Acidic residues" evidence="1">
    <location>
        <begin position="509"/>
        <end position="518"/>
    </location>
</feature>
<feature type="compositionally biased region" description="Low complexity" evidence="1">
    <location>
        <begin position="400"/>
        <end position="413"/>
    </location>
</feature>
<protein>
    <recommendedName>
        <fullName evidence="4">HNH domain-containing protein</fullName>
    </recommendedName>
</protein>
<feature type="region of interest" description="Disordered" evidence="1">
    <location>
        <begin position="24"/>
        <end position="55"/>
    </location>
</feature>
<evidence type="ECO:0000256" key="1">
    <source>
        <dbReference type="SAM" id="MobiDB-lite"/>
    </source>
</evidence>
<evidence type="ECO:0008006" key="4">
    <source>
        <dbReference type="Google" id="ProtNLM"/>
    </source>
</evidence>
<organism evidence="2 3">
    <name type="scientific">Talaromyces islandicus</name>
    <name type="common">Penicillium islandicum</name>
    <dbReference type="NCBI Taxonomy" id="28573"/>
    <lineage>
        <taxon>Eukaryota</taxon>
        <taxon>Fungi</taxon>
        <taxon>Dikarya</taxon>
        <taxon>Ascomycota</taxon>
        <taxon>Pezizomycotina</taxon>
        <taxon>Eurotiomycetes</taxon>
        <taxon>Eurotiomycetidae</taxon>
        <taxon>Eurotiales</taxon>
        <taxon>Trichocomaceae</taxon>
        <taxon>Talaromyces</taxon>
        <taxon>Talaromyces sect. Islandici</taxon>
    </lineage>
</organism>
<name>A0A0U1LQ45_TALIS</name>
<dbReference type="EMBL" id="CVMT01000002">
    <property type="protein sequence ID" value="CRG85292.1"/>
    <property type="molecule type" value="Genomic_DNA"/>
</dbReference>
<feature type="region of interest" description="Disordered" evidence="1">
    <location>
        <begin position="354"/>
        <end position="530"/>
    </location>
</feature>
<sequence>MTDDNNYEVFRECVSAAIVHRSDAAHKSPVKKKTRGRKRGDTGTDNTSNGRIEKQNPEELADFIDFIASEIFYALPDELQTLSYSKTQNDAALADRYEDPSELPASAIEAWTAATPVSVSESLSVYGIVPESLDLTATFTRPVLADYIASVTAGPPAWASTRVDACEICDRDWIPLSYHHLIPREVHAKVLKRGWHEEWMLNSVAWLCRACHSFVHRMASNEELAREYYTIDRILERDDVQNWAKWVGRMDNLKLEGYEHTNYLVHIYVTYANSVIQDCVLKSKKRTISRARIEKDITRLIHQNEDLSLPFKIACTSMILHTNMFDSFWYGCKMSAGLSSRSIKRMTPEYDLVDEIPCPRDTDSSGSTTTTTTATTDSLLLTPASSSNGDNGIVGTGDEANTNGKKTAAAAKKNGAKRLPAKRKAPAKPKTKRANTNPKTNAAAAAAVAAKPTRVVKNTAPPKETPLQPLRRTNRPIGPTAREAYEMSMARYKDEQYTCGGPSSGTDSSESDDESDSDEEKKTGVNPIRK</sequence>
<feature type="compositionally biased region" description="Low complexity" evidence="1">
    <location>
        <begin position="364"/>
        <end position="387"/>
    </location>
</feature>
<dbReference type="PANTHER" id="PTHR37827">
    <property type="entry name" value="TUDOR DOMAIN-CONTAINING PROTEIN"/>
    <property type="match status" value="1"/>
</dbReference>
<keyword evidence="3" id="KW-1185">Reference proteome</keyword>
<proteinExistence type="predicted"/>
<dbReference type="AlphaFoldDB" id="A0A0U1LQ45"/>